<keyword evidence="3" id="KW-1185">Reference proteome</keyword>
<feature type="transmembrane region" description="Helical" evidence="1">
    <location>
        <begin position="21"/>
        <end position="44"/>
    </location>
</feature>
<keyword evidence="1" id="KW-0812">Transmembrane</keyword>
<comment type="caution">
    <text evidence="2">The sequence shown here is derived from an EMBL/GenBank/DDBJ whole genome shotgun (WGS) entry which is preliminary data.</text>
</comment>
<dbReference type="EMBL" id="JAUSQZ010000001">
    <property type="protein sequence ID" value="MDP9824309.1"/>
    <property type="molecule type" value="Genomic_DNA"/>
</dbReference>
<reference evidence="2 3" key="1">
    <citation type="submission" date="2023-07" db="EMBL/GenBank/DDBJ databases">
        <title>Sequencing the genomes of 1000 actinobacteria strains.</title>
        <authorList>
            <person name="Klenk H.-P."/>
        </authorList>
    </citation>
    <scope>NUCLEOTIDE SEQUENCE [LARGE SCALE GENOMIC DNA]</scope>
    <source>
        <strain evidence="2 3">DSM 44388</strain>
    </source>
</reference>
<keyword evidence="1" id="KW-0472">Membrane</keyword>
<accession>A0ABT9NVX9</accession>
<name>A0ABT9NVX9_9ACTN</name>
<evidence type="ECO:0000313" key="3">
    <source>
        <dbReference type="Proteomes" id="UP001235712"/>
    </source>
</evidence>
<dbReference type="Proteomes" id="UP001235712">
    <property type="component" value="Unassembled WGS sequence"/>
</dbReference>
<evidence type="ECO:0000256" key="1">
    <source>
        <dbReference type="SAM" id="Phobius"/>
    </source>
</evidence>
<dbReference type="RefSeq" id="WP_307236616.1">
    <property type="nucleotide sequence ID" value="NZ_JAUSQZ010000001.1"/>
</dbReference>
<sequence>MYGGQDRWASGRDKKTGTERGFALVSVVMAIAILSTFLLVALAYTLNNLGPARRGQDAKSAQQAALAGIDEYLSRLAGDSSYWQKGNNDSTNAAFTSAGRTIQGTGGASSTSARYSYSLLSSVSDVSSSGVIRLRVTGMSGPAGGTGTVSRTMTVELKRSGLLDYVYLTDYEVIDPALVNGPSTCAAYYYALGTQPARSGKCSEIQWGANDTVNGPLHSNDALQINGSVNFTNPKTETSWPDTKGAADGAPTWWGKQNPPLTGYPPKYVDTIALPESNNELLNHVPPNIDVDGQVGKGCYYTGATRIILQGSTMRVLSPATSSSGVPARCYNTAASARGSEQTVAVPPVIYVGNTASTCAQVGYPATGELTPTQTGVDDASWQATVTKGGTAYSYQTTNYACGRGTVFVQGTTSVPVTVAGYDDVVVTGDLKVSATNGATLVGLIAGNCVWVYHPAKSGGTNQLPVNLNSSANVTTIQAAILALGHSFVVQNWNAGSSLGDLNVYGAIAQKFRGPVGTSNSSGGVASGYAKKYTYDGRLANIQPPYFLNAGNSPYKISGLTDG</sequence>
<evidence type="ECO:0000313" key="2">
    <source>
        <dbReference type="EMBL" id="MDP9824309.1"/>
    </source>
</evidence>
<protein>
    <submittedName>
        <fullName evidence="2">Type II secretory pathway pseudopilin PulG</fullName>
    </submittedName>
</protein>
<organism evidence="2 3">
    <name type="scientific">Kineosporia succinea</name>
    <dbReference type="NCBI Taxonomy" id="84632"/>
    <lineage>
        <taxon>Bacteria</taxon>
        <taxon>Bacillati</taxon>
        <taxon>Actinomycetota</taxon>
        <taxon>Actinomycetes</taxon>
        <taxon>Kineosporiales</taxon>
        <taxon>Kineosporiaceae</taxon>
        <taxon>Kineosporia</taxon>
    </lineage>
</organism>
<proteinExistence type="predicted"/>
<gene>
    <name evidence="2" type="ORF">J2S57_000058</name>
</gene>
<keyword evidence="1" id="KW-1133">Transmembrane helix</keyword>